<dbReference type="InterPro" id="IPR011990">
    <property type="entry name" value="TPR-like_helical_dom_sf"/>
</dbReference>
<organism evidence="5 6">
    <name type="scientific">Alteromonas halophila</name>
    <dbReference type="NCBI Taxonomy" id="516698"/>
    <lineage>
        <taxon>Bacteria</taxon>
        <taxon>Pseudomonadati</taxon>
        <taxon>Pseudomonadota</taxon>
        <taxon>Gammaproteobacteria</taxon>
        <taxon>Alteromonadales</taxon>
        <taxon>Alteromonadaceae</taxon>
        <taxon>Alteromonas/Salinimonas group</taxon>
        <taxon>Alteromonas</taxon>
    </lineage>
</organism>
<dbReference type="CDD" id="cd01949">
    <property type="entry name" value="GGDEF"/>
    <property type="match status" value="1"/>
</dbReference>
<comment type="caution">
    <text evidence="5">The sequence shown here is derived from an EMBL/GenBank/DDBJ whole genome shotgun (WGS) entry which is preliminary data.</text>
</comment>
<dbReference type="GO" id="GO:0043709">
    <property type="term" value="P:cell adhesion involved in single-species biofilm formation"/>
    <property type="evidence" value="ECO:0007669"/>
    <property type="project" value="TreeGrafter"/>
</dbReference>
<gene>
    <name evidence="5" type="ORF">GCM10007391_16490</name>
</gene>
<evidence type="ECO:0000313" key="6">
    <source>
        <dbReference type="Proteomes" id="UP000631300"/>
    </source>
</evidence>
<proteinExistence type="predicted"/>
<dbReference type="SUPFAM" id="SSF55073">
    <property type="entry name" value="Nucleotide cyclase"/>
    <property type="match status" value="1"/>
</dbReference>
<evidence type="ECO:0000256" key="3">
    <source>
        <dbReference type="SAM" id="SignalP"/>
    </source>
</evidence>
<keyword evidence="2" id="KW-0472">Membrane</keyword>
<keyword evidence="3" id="KW-0732">Signal</keyword>
<dbReference type="Gene3D" id="3.30.70.270">
    <property type="match status" value="1"/>
</dbReference>
<name>A0A918MXW7_9ALTE</name>
<feature type="chain" id="PRO_5037136036" description="diguanylate cyclase" evidence="3">
    <location>
        <begin position="22"/>
        <end position="613"/>
    </location>
</feature>
<feature type="transmembrane region" description="Helical" evidence="2">
    <location>
        <begin position="410"/>
        <end position="432"/>
    </location>
</feature>
<accession>A0A918MXW7</accession>
<reference evidence="5" key="1">
    <citation type="journal article" date="2014" name="Int. J. Syst. Evol. Microbiol.">
        <title>Complete genome sequence of Corynebacterium casei LMG S-19264T (=DSM 44701T), isolated from a smear-ripened cheese.</title>
        <authorList>
            <consortium name="US DOE Joint Genome Institute (JGI-PGF)"/>
            <person name="Walter F."/>
            <person name="Albersmeier A."/>
            <person name="Kalinowski J."/>
            <person name="Ruckert C."/>
        </authorList>
    </citation>
    <scope>NUCLEOTIDE SEQUENCE</scope>
    <source>
        <strain evidence="5">KCTC 22164</strain>
    </source>
</reference>
<evidence type="ECO:0000256" key="2">
    <source>
        <dbReference type="SAM" id="Phobius"/>
    </source>
</evidence>
<keyword evidence="2" id="KW-1133">Transmembrane helix</keyword>
<sequence>MFFRSLIVLIVTLCAMPDAYSSEQLTYEQERTRVLSMDAELRLQAVNEGLSFNTQTVLGKHFYNTVVMQTPGELSHFTIPQGALRTLRDTYPKYFLEHQILSNGLSQRSVVSRMQQLDELADQANTQQWPRLVRLATKRHVALLLSQGLYYRAIGRIRDVIPAGGEHTLSNPYDYSLDAIYHDLAMAYRNGGNLTQSLYYCNQLSQTLSFKAQSTALGDVCRSRTLTAQGNYTAALKTASEVLEFGREQQSGMLMAVANHAIAEAYFAMNNTALAEQFALSGLAGAERYPTLTEVPGAQLQLLLLQIAVAKADTDSAQRYLTQLRTSNKTPYAGINAAMLLQLEADIALLNNDTDQALTVYQQLQSQQRVVQDQQLQDTRVAGIDQPLQQQQNTLARIKQRNDTSRSRNLTILAMFTTTISIVCGIAVYRLYRHKTTIESFARLDQLTSVENRWFAMKAISHRLSHMDRANDKACVALLDIDRFKHINDRFGYETGDMLLAKIAKVLKYQLRREDVIGRYGGGEFILMLTGTALQDGLRKVDELRKAIEQQPMTDKDEDIALRFSCGLVEVSNSARFDDVIGVCDRLLTDAKKRGRNLTSYSELGPSHTADCA</sequence>
<dbReference type="SMART" id="SM00267">
    <property type="entry name" value="GGDEF"/>
    <property type="match status" value="1"/>
</dbReference>
<dbReference type="Gene3D" id="1.25.40.10">
    <property type="entry name" value="Tetratricopeptide repeat domain"/>
    <property type="match status" value="1"/>
</dbReference>
<feature type="domain" description="GGDEF" evidence="4">
    <location>
        <begin position="472"/>
        <end position="604"/>
    </location>
</feature>
<dbReference type="Pfam" id="PF00990">
    <property type="entry name" value="GGDEF"/>
    <property type="match status" value="1"/>
</dbReference>
<reference evidence="5" key="2">
    <citation type="submission" date="2020-09" db="EMBL/GenBank/DDBJ databases">
        <authorList>
            <person name="Sun Q."/>
            <person name="Kim S."/>
        </authorList>
    </citation>
    <scope>NUCLEOTIDE SEQUENCE</scope>
    <source>
        <strain evidence="5">KCTC 22164</strain>
    </source>
</reference>
<dbReference type="PROSITE" id="PS50887">
    <property type="entry name" value="GGDEF"/>
    <property type="match status" value="1"/>
</dbReference>
<dbReference type="EMBL" id="BMXP01000003">
    <property type="protein sequence ID" value="GGW83621.1"/>
    <property type="molecule type" value="Genomic_DNA"/>
</dbReference>
<dbReference type="InterPro" id="IPR000160">
    <property type="entry name" value="GGDEF_dom"/>
</dbReference>
<dbReference type="GO" id="GO:1902201">
    <property type="term" value="P:negative regulation of bacterial-type flagellum-dependent cell motility"/>
    <property type="evidence" value="ECO:0007669"/>
    <property type="project" value="TreeGrafter"/>
</dbReference>
<dbReference type="RefSeq" id="WP_189405265.1">
    <property type="nucleotide sequence ID" value="NZ_BMXP01000003.1"/>
</dbReference>
<dbReference type="GO" id="GO:0005886">
    <property type="term" value="C:plasma membrane"/>
    <property type="evidence" value="ECO:0007669"/>
    <property type="project" value="TreeGrafter"/>
</dbReference>
<keyword evidence="2" id="KW-0812">Transmembrane</keyword>
<dbReference type="InterPro" id="IPR029787">
    <property type="entry name" value="Nucleotide_cyclase"/>
</dbReference>
<evidence type="ECO:0000259" key="4">
    <source>
        <dbReference type="PROSITE" id="PS50887"/>
    </source>
</evidence>
<dbReference type="AlphaFoldDB" id="A0A918MXW7"/>
<dbReference type="InterPro" id="IPR043128">
    <property type="entry name" value="Rev_trsase/Diguanyl_cyclase"/>
</dbReference>
<dbReference type="NCBIfam" id="TIGR00254">
    <property type="entry name" value="GGDEF"/>
    <property type="match status" value="1"/>
</dbReference>
<protein>
    <recommendedName>
        <fullName evidence="1">diguanylate cyclase</fullName>
        <ecNumber evidence="1">2.7.7.65</ecNumber>
    </recommendedName>
</protein>
<dbReference type="GO" id="GO:0052621">
    <property type="term" value="F:diguanylate cyclase activity"/>
    <property type="evidence" value="ECO:0007669"/>
    <property type="project" value="UniProtKB-EC"/>
</dbReference>
<evidence type="ECO:0000313" key="5">
    <source>
        <dbReference type="EMBL" id="GGW83621.1"/>
    </source>
</evidence>
<dbReference type="EC" id="2.7.7.65" evidence="1"/>
<dbReference type="PANTHER" id="PTHR45138:SF24">
    <property type="entry name" value="DIGUANYLATE CYCLASE DGCC-RELATED"/>
    <property type="match status" value="1"/>
</dbReference>
<dbReference type="PANTHER" id="PTHR45138">
    <property type="entry name" value="REGULATORY COMPONENTS OF SENSORY TRANSDUCTION SYSTEM"/>
    <property type="match status" value="1"/>
</dbReference>
<dbReference type="Proteomes" id="UP000631300">
    <property type="component" value="Unassembled WGS sequence"/>
</dbReference>
<keyword evidence="6" id="KW-1185">Reference proteome</keyword>
<feature type="signal peptide" evidence="3">
    <location>
        <begin position="1"/>
        <end position="21"/>
    </location>
</feature>
<evidence type="ECO:0000256" key="1">
    <source>
        <dbReference type="ARBA" id="ARBA00012528"/>
    </source>
</evidence>
<dbReference type="InterPro" id="IPR050469">
    <property type="entry name" value="Diguanylate_Cyclase"/>
</dbReference>
<dbReference type="SUPFAM" id="SSF48452">
    <property type="entry name" value="TPR-like"/>
    <property type="match status" value="1"/>
</dbReference>